<dbReference type="CDD" id="cd02801">
    <property type="entry name" value="DUS_like_FMN"/>
    <property type="match status" value="1"/>
</dbReference>
<evidence type="ECO:0000256" key="5">
    <source>
        <dbReference type="ARBA" id="ARBA00022857"/>
    </source>
</evidence>
<dbReference type="GO" id="GO:0003723">
    <property type="term" value="F:RNA binding"/>
    <property type="evidence" value="ECO:0007669"/>
    <property type="project" value="TreeGrafter"/>
</dbReference>
<organism evidence="9 10">
    <name type="scientific">Actinorhabdospora filicis</name>
    <dbReference type="NCBI Taxonomy" id="1785913"/>
    <lineage>
        <taxon>Bacteria</taxon>
        <taxon>Bacillati</taxon>
        <taxon>Actinomycetota</taxon>
        <taxon>Actinomycetes</taxon>
        <taxon>Micromonosporales</taxon>
        <taxon>Micromonosporaceae</taxon>
        <taxon>Actinorhabdospora</taxon>
    </lineage>
</organism>
<dbReference type="Pfam" id="PF01207">
    <property type="entry name" value="Dus"/>
    <property type="match status" value="1"/>
</dbReference>
<accession>A0A9W6WA99</accession>
<proteinExistence type="predicted"/>
<evidence type="ECO:0000256" key="3">
    <source>
        <dbReference type="ARBA" id="ARBA00022643"/>
    </source>
</evidence>
<dbReference type="InterPro" id="IPR013785">
    <property type="entry name" value="Aldolase_TIM"/>
</dbReference>
<evidence type="ECO:0000256" key="6">
    <source>
        <dbReference type="ARBA" id="ARBA00023002"/>
    </source>
</evidence>
<name>A0A9W6WA99_9ACTN</name>
<keyword evidence="2" id="KW-0285">Flavoprotein</keyword>
<dbReference type="Gene3D" id="3.20.20.70">
    <property type="entry name" value="Aldolase class I"/>
    <property type="match status" value="1"/>
</dbReference>
<evidence type="ECO:0000313" key="10">
    <source>
        <dbReference type="Proteomes" id="UP001165079"/>
    </source>
</evidence>
<evidence type="ECO:0000256" key="4">
    <source>
        <dbReference type="ARBA" id="ARBA00022694"/>
    </source>
</evidence>
<gene>
    <name evidence="9" type="ORF">Afil01_42510</name>
</gene>
<dbReference type="Proteomes" id="UP001165079">
    <property type="component" value="Unassembled WGS sequence"/>
</dbReference>
<dbReference type="InterPro" id="IPR018517">
    <property type="entry name" value="tRNA_hU_synthase_CS"/>
</dbReference>
<evidence type="ECO:0000256" key="1">
    <source>
        <dbReference type="ARBA" id="ARBA00001917"/>
    </source>
</evidence>
<comment type="caution">
    <text evidence="9">The sequence shown here is derived from an EMBL/GenBank/DDBJ whole genome shotgun (WGS) entry which is preliminary data.</text>
</comment>
<reference evidence="9" key="1">
    <citation type="submission" date="2023-03" db="EMBL/GenBank/DDBJ databases">
        <title>Actinorhabdospora filicis NBRC 111898.</title>
        <authorList>
            <person name="Ichikawa N."/>
            <person name="Sato H."/>
            <person name="Tonouchi N."/>
        </authorList>
    </citation>
    <scope>NUCLEOTIDE SEQUENCE</scope>
    <source>
        <strain evidence="9">NBRC 111898</strain>
    </source>
</reference>
<dbReference type="InterPro" id="IPR024036">
    <property type="entry name" value="tRNA-dHydroUridine_Synthase_C"/>
</dbReference>
<keyword evidence="10" id="KW-1185">Reference proteome</keyword>
<dbReference type="InterPro" id="IPR035587">
    <property type="entry name" value="DUS-like_FMN-bd"/>
</dbReference>
<keyword evidence="3" id="KW-0288">FMN</keyword>
<dbReference type="GO" id="GO:0017150">
    <property type="term" value="F:tRNA dihydrouridine synthase activity"/>
    <property type="evidence" value="ECO:0007669"/>
    <property type="project" value="InterPro"/>
</dbReference>
<evidence type="ECO:0000259" key="8">
    <source>
        <dbReference type="Pfam" id="PF01207"/>
    </source>
</evidence>
<dbReference type="InterPro" id="IPR004652">
    <property type="entry name" value="DusB-like"/>
</dbReference>
<dbReference type="PROSITE" id="PS01136">
    <property type="entry name" value="UPF0034"/>
    <property type="match status" value="1"/>
</dbReference>
<keyword evidence="5" id="KW-0521">NADP</keyword>
<dbReference type="GO" id="GO:0050660">
    <property type="term" value="F:flavin adenine dinucleotide binding"/>
    <property type="evidence" value="ECO:0007669"/>
    <property type="project" value="InterPro"/>
</dbReference>
<dbReference type="NCBIfam" id="TIGR00737">
    <property type="entry name" value="nifR3_yhdG"/>
    <property type="match status" value="1"/>
</dbReference>
<dbReference type="EMBL" id="BSTX01000003">
    <property type="protein sequence ID" value="GLZ79444.1"/>
    <property type="molecule type" value="Genomic_DNA"/>
</dbReference>
<sequence>MLEGVTLTLGKYVVDPPVVLAPMAGITNVAFRSLCAEQGAGIYTCEMVMTRALIERNPKTTRMMAFGPDETPRSLQLYGVDPVTVRKSVELIAAENLADHIDMNFGCSVPKVTKKGGGAALPYKRRLFEQIVRAAVDAAAPSGIPVTIKMRIGIDDDLPTFIEAGRIAQDAGVSWVALHARTAAQRYSGTADWDAIGELKAALDVPVLGNGDIWEATDALRMMDATGCDGVVVGRGCLGRPWLFADLAAAFAARAAGREPSPADRVLPSLHEVARLMRRHAELLVGWYADAGIPPEEGVSLRPEKRRKISAEEHGCTDFRKHVAWYLKGFAIGSDTRRALAMVSSLSELDDLLGTLDDQPFPVQVLGQPRGRTNSPARVQLPDGWLDDPWDDTVPAGADLEHSGG</sequence>
<evidence type="ECO:0000313" key="9">
    <source>
        <dbReference type="EMBL" id="GLZ79444.1"/>
    </source>
</evidence>
<dbReference type="PANTHER" id="PTHR45846:SF1">
    <property type="entry name" value="TRNA-DIHYDROURIDINE(47) SYNTHASE [NAD(P)(+)]-LIKE"/>
    <property type="match status" value="1"/>
</dbReference>
<dbReference type="SUPFAM" id="SSF51395">
    <property type="entry name" value="FMN-linked oxidoreductases"/>
    <property type="match status" value="1"/>
</dbReference>
<feature type="region of interest" description="Disordered" evidence="7">
    <location>
        <begin position="383"/>
        <end position="405"/>
    </location>
</feature>
<feature type="domain" description="DUS-like FMN-binding" evidence="8">
    <location>
        <begin position="20"/>
        <end position="280"/>
    </location>
</feature>
<evidence type="ECO:0000256" key="2">
    <source>
        <dbReference type="ARBA" id="ARBA00022630"/>
    </source>
</evidence>
<dbReference type="Gene3D" id="1.10.1200.80">
    <property type="entry name" value="Putative flavin oxidoreducatase, domain 2"/>
    <property type="match status" value="1"/>
</dbReference>
<dbReference type="AlphaFoldDB" id="A0A9W6WA99"/>
<keyword evidence="4" id="KW-0819">tRNA processing</keyword>
<dbReference type="RefSeq" id="WP_285664597.1">
    <property type="nucleotide sequence ID" value="NZ_BSTX01000003.1"/>
</dbReference>
<comment type="cofactor">
    <cofactor evidence="1">
        <name>FMN</name>
        <dbReference type="ChEBI" id="CHEBI:58210"/>
    </cofactor>
</comment>
<evidence type="ECO:0000256" key="7">
    <source>
        <dbReference type="SAM" id="MobiDB-lite"/>
    </source>
</evidence>
<keyword evidence="6" id="KW-0560">Oxidoreductase</keyword>
<dbReference type="PANTHER" id="PTHR45846">
    <property type="entry name" value="TRNA-DIHYDROURIDINE(47) SYNTHASE [NAD(P)(+)]-LIKE"/>
    <property type="match status" value="1"/>
</dbReference>
<protein>
    <submittedName>
        <fullName evidence="9">tRNA-dihydrouridine synthase</fullName>
    </submittedName>
</protein>